<dbReference type="InterPro" id="IPR029044">
    <property type="entry name" value="Nucleotide-diphossugar_trans"/>
</dbReference>
<dbReference type="GO" id="GO:0005085">
    <property type="term" value="F:guanyl-nucleotide exchange factor activity"/>
    <property type="evidence" value="ECO:0007669"/>
    <property type="project" value="InterPro"/>
</dbReference>
<dbReference type="InterPro" id="IPR016024">
    <property type="entry name" value="ARM-type_fold"/>
</dbReference>
<dbReference type="SUPFAM" id="SSF51161">
    <property type="entry name" value="Trimeric LpxA-like enzymes"/>
    <property type="match status" value="1"/>
</dbReference>
<evidence type="ECO:0000256" key="4">
    <source>
        <dbReference type="ARBA" id="ARBA00022540"/>
    </source>
</evidence>
<evidence type="ECO:0000259" key="10">
    <source>
        <dbReference type="PROSITE" id="PS51363"/>
    </source>
</evidence>
<dbReference type="Pfam" id="PF02020">
    <property type="entry name" value="W2"/>
    <property type="match status" value="1"/>
</dbReference>
<dbReference type="GO" id="GO:0005829">
    <property type="term" value="C:cytosol"/>
    <property type="evidence" value="ECO:0007669"/>
    <property type="project" value="UniProtKB-SubCell"/>
</dbReference>
<dbReference type="InterPro" id="IPR011004">
    <property type="entry name" value="Trimer_LpxA-like_sf"/>
</dbReference>
<comment type="subcellular location">
    <subcellularLocation>
        <location evidence="1">Cytoplasm</location>
        <location evidence="1">Cytosol</location>
    </subcellularLocation>
</comment>
<dbReference type="Gene3D" id="2.160.10.10">
    <property type="entry name" value="Hexapeptide repeat proteins"/>
    <property type="match status" value="1"/>
</dbReference>
<dbReference type="InterPro" id="IPR056764">
    <property type="entry name" value="LbH_EIF2B3/5"/>
</dbReference>
<dbReference type="GO" id="GO:0005851">
    <property type="term" value="C:eukaryotic translation initiation factor 2B complex"/>
    <property type="evidence" value="ECO:0007669"/>
    <property type="project" value="TreeGrafter"/>
</dbReference>
<sequence length="787" mass="86820">MAHEELGEEDPLQAVVLCDVFTQRFAPLTLDMPRCLMPVCNVPLIEWTIETLARAGVHEVFFLATWHVAQIRAYLEEKHPALCKPPSARGGSANTTSLQKLTLIAVPEARSIGDMMRELDAHQVIKSDFVLMHGDAVGNLDLAAVVAAHKQRRRVDRNAIMTVCTMPIAEHSRARPFGDQSVFTVAPSTSQLLYYNSVPAIPRKPFIKLPLELFDDENAQSLSGKGAEIDVRNDLVHCGVDVCAIDVPPLFTENFDYQLFLREFVQGILTSDLLEAKIFLHVAPPANASSTSSGTPWDATAKGLLGSPAYGEGYMLRASGPGAYEVVSNDVLTGWTYPYTPRLRLPNSANYTHLSSLRFLGEGATYALSARIGFRSLIGPASRLEDEVDAHHSVVGARVRIGARSRVHHAFLWNDVTVGEDCELSGCIVGHNVTILDRVRLDRGTIVASNCVIGPDVHLERGAHVSLHPFRESEDDEEEDEERSGDASALGANGKGYLWEPLHTKVHDTDSDEDDTDEVENAANAQLFGMDADLADVDLSDAPSDLSSIDADSDPEALLGDETDDELDSDSELDSPDSPSGFGSVSLTLPDGTESQTYGEKVETENRLSEFRVEANASLERAFEENHAPDNAAIELKTLRMASNVPPSEVRRVVIAFVLARCDVERPKETADLLDKWGALFREVSHDDQIDAIAVMQSYCAMHLSHTRLFLPLLKKVYNDEMVSDDAILAWWRHPSSRKVVYELDEKREATVKPVVLELRKRAEPVVRHILESQESSEEDDEEDDDE</sequence>
<dbReference type="CDD" id="cd04197">
    <property type="entry name" value="eIF-2B_epsilon_N"/>
    <property type="match status" value="1"/>
</dbReference>
<dbReference type="InterPro" id="IPR035543">
    <property type="entry name" value="eIF-2B_epsilon_N"/>
</dbReference>
<dbReference type="InterPro" id="IPR051956">
    <property type="entry name" value="eIF2B_epsilon"/>
</dbReference>
<dbReference type="EMBL" id="CP119951">
    <property type="protein sequence ID" value="WFC94592.1"/>
    <property type="molecule type" value="Genomic_DNA"/>
</dbReference>
<evidence type="ECO:0000256" key="9">
    <source>
        <dbReference type="SAM" id="MobiDB-lite"/>
    </source>
</evidence>
<evidence type="ECO:0000256" key="5">
    <source>
        <dbReference type="ARBA" id="ARBA00022917"/>
    </source>
</evidence>
<dbReference type="PANTHER" id="PTHR45887">
    <property type="entry name" value="TRANSLATION INITIATION FACTOR EIF-2B SUBUNIT EPSILON"/>
    <property type="match status" value="1"/>
</dbReference>
<dbReference type="PROSITE" id="PS51363">
    <property type="entry name" value="W2"/>
    <property type="match status" value="1"/>
</dbReference>
<evidence type="ECO:0000256" key="3">
    <source>
        <dbReference type="ARBA" id="ARBA00022490"/>
    </source>
</evidence>
<dbReference type="AlphaFoldDB" id="A0AAF0IN53"/>
<keyword evidence="3" id="KW-0963">Cytoplasm</keyword>
<dbReference type="Proteomes" id="UP001216638">
    <property type="component" value="Chromosome 1"/>
</dbReference>
<evidence type="ECO:0000256" key="8">
    <source>
        <dbReference type="ARBA" id="ARBA00046432"/>
    </source>
</evidence>
<feature type="compositionally biased region" description="Acidic residues" evidence="9">
    <location>
        <begin position="473"/>
        <end position="483"/>
    </location>
</feature>
<dbReference type="Pfam" id="PF25084">
    <property type="entry name" value="LbH_EIF2B"/>
    <property type="match status" value="1"/>
</dbReference>
<proteinExistence type="inferred from homology"/>
<feature type="compositionally biased region" description="Acidic residues" evidence="9">
    <location>
        <begin position="551"/>
        <end position="575"/>
    </location>
</feature>
<dbReference type="SUPFAM" id="SSF48371">
    <property type="entry name" value="ARM repeat"/>
    <property type="match status" value="1"/>
</dbReference>
<reference evidence="11" key="1">
    <citation type="submission" date="2023-03" db="EMBL/GenBank/DDBJ databases">
        <title>Mating type loci evolution in Malassezia.</title>
        <authorList>
            <person name="Coelho M.A."/>
        </authorList>
    </citation>
    <scope>NUCLEOTIDE SEQUENCE</scope>
    <source>
        <strain evidence="11">CBS 14135</strain>
    </source>
</reference>
<feature type="region of interest" description="Disordered" evidence="9">
    <location>
        <begin position="468"/>
        <end position="494"/>
    </location>
</feature>
<evidence type="ECO:0000256" key="6">
    <source>
        <dbReference type="ARBA" id="ARBA00044144"/>
    </source>
</evidence>
<accession>A0AAF0IN53</accession>
<evidence type="ECO:0000313" key="11">
    <source>
        <dbReference type="EMBL" id="WFC94592.1"/>
    </source>
</evidence>
<organism evidence="11 12">
    <name type="scientific">Malassezia brasiliensis</name>
    <dbReference type="NCBI Taxonomy" id="1821822"/>
    <lineage>
        <taxon>Eukaryota</taxon>
        <taxon>Fungi</taxon>
        <taxon>Dikarya</taxon>
        <taxon>Basidiomycota</taxon>
        <taxon>Ustilaginomycotina</taxon>
        <taxon>Malasseziomycetes</taxon>
        <taxon>Malasseziales</taxon>
        <taxon>Malasseziaceae</taxon>
        <taxon>Malassezia</taxon>
    </lineage>
</organism>
<evidence type="ECO:0000256" key="1">
    <source>
        <dbReference type="ARBA" id="ARBA00004514"/>
    </source>
</evidence>
<evidence type="ECO:0000313" key="12">
    <source>
        <dbReference type="Proteomes" id="UP001216638"/>
    </source>
</evidence>
<evidence type="ECO:0000256" key="7">
    <source>
        <dbReference type="ARBA" id="ARBA00044345"/>
    </source>
</evidence>
<dbReference type="InterPro" id="IPR003307">
    <property type="entry name" value="W2_domain"/>
</dbReference>
<keyword evidence="4 11" id="KW-0396">Initiation factor</keyword>
<keyword evidence="12" id="KW-1185">Reference proteome</keyword>
<dbReference type="GO" id="GO:0003743">
    <property type="term" value="F:translation initiation factor activity"/>
    <property type="evidence" value="ECO:0007669"/>
    <property type="project" value="UniProtKB-KW"/>
</dbReference>
<dbReference type="InterPro" id="IPR044123">
    <property type="entry name" value="W2_eIF2B_epsilon"/>
</dbReference>
<dbReference type="Gene3D" id="1.25.40.180">
    <property type="match status" value="1"/>
</dbReference>
<feature type="compositionally biased region" description="Polar residues" evidence="9">
    <location>
        <begin position="581"/>
        <end position="598"/>
    </location>
</feature>
<dbReference type="PANTHER" id="PTHR45887:SF1">
    <property type="entry name" value="TRANSLATION INITIATION FACTOR EIF-2B SUBUNIT EPSILON"/>
    <property type="match status" value="1"/>
</dbReference>
<comment type="subunit">
    <text evidence="8">Component of the translation initiation factor 2B (eIF2B) complex which is a heterodecamer of two sets of five different subunits: alpha, beta, gamma, delta and epsilon. Subunits alpha, beta and delta comprise a regulatory subcomplex and subunits epsilon and gamma comprise a catalytic subcomplex. Within the complex, the hexameric regulatory complex resides at the center, with the two heterodimeric catalytic subcomplexes bound on opposite sides.</text>
</comment>
<protein>
    <recommendedName>
        <fullName evidence="6">Translation initiation factor eIF2B subunit epsilon</fullName>
    </recommendedName>
    <alternativeName>
        <fullName evidence="7">eIF2B GDP-GTP exchange factor subunit epsilon</fullName>
    </alternativeName>
</protein>
<comment type="similarity">
    <text evidence="2">Belongs to the eIF-2B gamma/epsilon subunits family.</text>
</comment>
<dbReference type="CDD" id="cd11558">
    <property type="entry name" value="W2_eIF2B_epsilon"/>
    <property type="match status" value="1"/>
</dbReference>
<evidence type="ECO:0000256" key="2">
    <source>
        <dbReference type="ARBA" id="ARBA00007878"/>
    </source>
</evidence>
<dbReference type="GO" id="GO:0031369">
    <property type="term" value="F:translation initiation factor binding"/>
    <property type="evidence" value="ECO:0007669"/>
    <property type="project" value="InterPro"/>
</dbReference>
<dbReference type="Gene3D" id="3.90.550.10">
    <property type="entry name" value="Spore Coat Polysaccharide Biosynthesis Protein SpsA, Chain A"/>
    <property type="match status" value="1"/>
</dbReference>
<dbReference type="SUPFAM" id="SSF53448">
    <property type="entry name" value="Nucleotide-diphospho-sugar transferases"/>
    <property type="match status" value="1"/>
</dbReference>
<keyword evidence="5" id="KW-0648">Protein biosynthesis</keyword>
<gene>
    <name evidence="11" type="primary">GCD6</name>
    <name evidence="11" type="ORF">MBRA1_001225</name>
</gene>
<feature type="domain" description="W2" evidence="10">
    <location>
        <begin position="605"/>
        <end position="784"/>
    </location>
</feature>
<feature type="compositionally biased region" description="Low complexity" evidence="9">
    <location>
        <begin position="540"/>
        <end position="550"/>
    </location>
</feature>
<name>A0AAF0IN53_9BASI</name>
<feature type="region of interest" description="Disordered" evidence="9">
    <location>
        <begin position="538"/>
        <end position="606"/>
    </location>
</feature>